<evidence type="ECO:0000256" key="1">
    <source>
        <dbReference type="SAM" id="Phobius"/>
    </source>
</evidence>
<organism evidence="2 3">
    <name type="scientific">Aeromonas caviae</name>
    <name type="common">Aeromonas punctata</name>
    <dbReference type="NCBI Taxonomy" id="648"/>
    <lineage>
        <taxon>Bacteria</taxon>
        <taxon>Pseudomonadati</taxon>
        <taxon>Pseudomonadota</taxon>
        <taxon>Gammaproteobacteria</taxon>
        <taxon>Aeromonadales</taxon>
        <taxon>Aeromonadaceae</taxon>
        <taxon>Aeromonas</taxon>
    </lineage>
</organism>
<name>A0AAJ5ZH23_AERCA</name>
<feature type="transmembrane region" description="Helical" evidence="1">
    <location>
        <begin position="23"/>
        <end position="42"/>
    </location>
</feature>
<gene>
    <name evidence="2" type="ORF">P5S46_22400</name>
</gene>
<dbReference type="EMBL" id="CP120943">
    <property type="protein sequence ID" value="WFG00249.1"/>
    <property type="molecule type" value="Genomic_DNA"/>
</dbReference>
<dbReference type="Proteomes" id="UP001218423">
    <property type="component" value="Plasmid pAC1520"/>
</dbReference>
<keyword evidence="2" id="KW-0614">Plasmid</keyword>
<sequence length="216" mass="24938">MAKRGALYGSIYMARHYHMMNKFYLPVILMNLAFSFFGWNSIQNMISLSDRMPDRNVYTEGLNVIDLYPFSEKIHDEDVYKSFFIGCAKKSLTHDNLSFRKSFVNLQKSCFTRSGFNSFMSELNGVSGIFPSIKKGEIWNVKDVSDVSKIKEGLYKDAVFYQTWSAKIRVQRVNMKSSVNYIDDVLETTFSIKAMVVRQNNVDFKDGIAISRLVIE</sequence>
<proteinExistence type="predicted"/>
<keyword evidence="1" id="KW-0472">Membrane</keyword>
<evidence type="ECO:0000313" key="3">
    <source>
        <dbReference type="Proteomes" id="UP001218423"/>
    </source>
</evidence>
<evidence type="ECO:0000313" key="2">
    <source>
        <dbReference type="EMBL" id="WFG00249.1"/>
    </source>
</evidence>
<keyword evidence="1" id="KW-0812">Transmembrane</keyword>
<accession>A0AAJ5ZH23</accession>
<protein>
    <submittedName>
        <fullName evidence="2">Uncharacterized protein</fullName>
    </submittedName>
</protein>
<dbReference type="RefSeq" id="WP_277857201.1">
    <property type="nucleotide sequence ID" value="NZ_CP120943.1"/>
</dbReference>
<dbReference type="AlphaFoldDB" id="A0AAJ5ZH23"/>
<geneLocation type="plasmid" evidence="2 3">
    <name>pAC1520</name>
</geneLocation>
<reference evidence="2" key="1">
    <citation type="submission" date="2023-03" db="EMBL/GenBank/DDBJ databases">
        <title>Aeromonas caviae strain AC1520.</title>
        <authorList>
            <person name="Xie T."/>
            <person name="Zhang Q."/>
            <person name="Deng J."/>
            <person name="Li X."/>
        </authorList>
    </citation>
    <scope>NUCLEOTIDE SEQUENCE</scope>
    <source>
        <strain evidence="2">AC1520</strain>
        <plasmid evidence="2">pAC1520</plasmid>
    </source>
</reference>
<keyword evidence="1" id="KW-1133">Transmembrane helix</keyword>